<dbReference type="eggNOG" id="COG0639">
    <property type="taxonomic scope" value="Bacteria"/>
</dbReference>
<dbReference type="STRING" id="323097.Nham_3024"/>
<dbReference type="Pfam" id="PF00149">
    <property type="entry name" value="Metallophos"/>
    <property type="match status" value="1"/>
</dbReference>
<name>Q1QJ27_NITHX</name>
<evidence type="ECO:0000313" key="3">
    <source>
        <dbReference type="EMBL" id="ABE63770.1"/>
    </source>
</evidence>
<feature type="domain" description="Calcineurin-like phosphoesterase" evidence="2">
    <location>
        <begin position="39"/>
        <end position="230"/>
    </location>
</feature>
<dbReference type="PANTHER" id="PTHR42850">
    <property type="entry name" value="METALLOPHOSPHOESTERASE"/>
    <property type="match status" value="1"/>
</dbReference>
<feature type="region of interest" description="Disordered" evidence="1">
    <location>
        <begin position="281"/>
        <end position="310"/>
    </location>
</feature>
<dbReference type="HOGENOM" id="CLU_778084_0_0_5"/>
<dbReference type="EMBL" id="CP000319">
    <property type="protein sequence ID" value="ABE63770.1"/>
    <property type="molecule type" value="Genomic_DNA"/>
</dbReference>
<dbReference type="CDD" id="cd00144">
    <property type="entry name" value="MPP_PPP_family"/>
    <property type="match status" value="1"/>
</dbReference>
<dbReference type="Gene3D" id="3.60.21.10">
    <property type="match status" value="1"/>
</dbReference>
<accession>Q1QJ27</accession>
<reference evidence="3 4" key="1">
    <citation type="submission" date="2006-03" db="EMBL/GenBank/DDBJ databases">
        <title>Complete sequence of chromosome of Nitrobacter hamburgensis X14.</title>
        <authorList>
            <consortium name="US DOE Joint Genome Institute"/>
            <person name="Copeland A."/>
            <person name="Lucas S."/>
            <person name="Lapidus A."/>
            <person name="Barry K."/>
            <person name="Detter J.C."/>
            <person name="Glavina del Rio T."/>
            <person name="Hammon N."/>
            <person name="Israni S."/>
            <person name="Dalin E."/>
            <person name="Tice H."/>
            <person name="Pitluck S."/>
            <person name="Chain P."/>
            <person name="Malfatti S."/>
            <person name="Shin M."/>
            <person name="Vergez L."/>
            <person name="Schmutz J."/>
            <person name="Larimer F."/>
            <person name="Land M."/>
            <person name="Hauser L."/>
            <person name="Kyrpides N."/>
            <person name="Ivanova N."/>
            <person name="Ward B."/>
            <person name="Arp D."/>
            <person name="Klotz M."/>
            <person name="Stein L."/>
            <person name="O'Mullan G."/>
            <person name="Starkenburg S."/>
            <person name="Sayavedra L."/>
            <person name="Poret-Peterson A.T."/>
            <person name="Gentry M.E."/>
            <person name="Bruce D."/>
            <person name="Richardson P."/>
        </authorList>
    </citation>
    <scope>NUCLEOTIDE SEQUENCE [LARGE SCALE GENOMIC DNA]</scope>
    <source>
        <strain evidence="4">DSM 10229 / NCIMB 13809 / X14</strain>
    </source>
</reference>
<evidence type="ECO:0000313" key="4">
    <source>
        <dbReference type="Proteomes" id="UP000001953"/>
    </source>
</evidence>
<dbReference type="GO" id="GO:0016791">
    <property type="term" value="F:phosphatase activity"/>
    <property type="evidence" value="ECO:0007669"/>
    <property type="project" value="TreeGrafter"/>
</dbReference>
<organism evidence="3 4">
    <name type="scientific">Nitrobacter hamburgensis (strain DSM 10229 / NCIMB 13809 / X14)</name>
    <dbReference type="NCBI Taxonomy" id="323097"/>
    <lineage>
        <taxon>Bacteria</taxon>
        <taxon>Pseudomonadati</taxon>
        <taxon>Pseudomonadota</taxon>
        <taxon>Alphaproteobacteria</taxon>
        <taxon>Hyphomicrobiales</taxon>
        <taxon>Nitrobacteraceae</taxon>
        <taxon>Nitrobacter</taxon>
    </lineage>
</organism>
<dbReference type="KEGG" id="nha:Nham_3024"/>
<protein>
    <submittedName>
        <fullName evidence="3">Metallophosphoesterase</fullName>
    </submittedName>
</protein>
<evidence type="ECO:0000256" key="1">
    <source>
        <dbReference type="SAM" id="MobiDB-lite"/>
    </source>
</evidence>
<dbReference type="SUPFAM" id="SSF56300">
    <property type="entry name" value="Metallo-dependent phosphatases"/>
    <property type="match status" value="1"/>
</dbReference>
<evidence type="ECO:0000259" key="2">
    <source>
        <dbReference type="Pfam" id="PF00149"/>
    </source>
</evidence>
<dbReference type="GO" id="GO:0110154">
    <property type="term" value="P:RNA decapping"/>
    <property type="evidence" value="ECO:0007669"/>
    <property type="project" value="TreeGrafter"/>
</dbReference>
<proteinExistence type="predicted"/>
<dbReference type="AlphaFoldDB" id="Q1QJ27"/>
<dbReference type="InterPro" id="IPR050126">
    <property type="entry name" value="Ap4A_hydrolase"/>
</dbReference>
<dbReference type="GO" id="GO:0005737">
    <property type="term" value="C:cytoplasm"/>
    <property type="evidence" value="ECO:0007669"/>
    <property type="project" value="TreeGrafter"/>
</dbReference>
<keyword evidence="4" id="KW-1185">Reference proteome</keyword>
<sequence>MPNPSLFILVWNRVEFDLVWKLPSRRNERKPPHVPAGVRIYAIGDVHGRADLLASLLLQIEVDIALHPVSRPIAVFLGDYIDRGPDSKEVLDLLVTPGRTPEMVFLKGNHETFLLHFLKTPALLDNWRQYGGLETLVSYGLKPPMNPSFNDQARLARDLASATPESHRKFFEALKLSFVCGDFLFVHAGLRPLIPIQQQIEDDLLWIRDDFLLWDKEFEKIVVHGHTPVLEPDIRFNRINIDTGAFATGRLTCMTIEAAKIMPLIDVRDWLDELPDVETSHDDTIGSEGFQRVSASDNARRAGESNAVAGYPVRSPDSVAAIHAKRLKEDVKVYDATARARLDPRRSTNASSHPRR</sequence>
<dbReference type="InterPro" id="IPR004843">
    <property type="entry name" value="Calcineurin-like_PHP"/>
</dbReference>
<dbReference type="Proteomes" id="UP000001953">
    <property type="component" value="Chromosome"/>
</dbReference>
<gene>
    <name evidence="3" type="ordered locus">Nham_3024</name>
</gene>
<dbReference type="PANTHER" id="PTHR42850:SF4">
    <property type="entry name" value="ZINC-DEPENDENT ENDOPOLYPHOSPHATASE"/>
    <property type="match status" value="1"/>
</dbReference>
<dbReference type="GO" id="GO:0008803">
    <property type="term" value="F:bis(5'-nucleosyl)-tetraphosphatase (symmetrical) activity"/>
    <property type="evidence" value="ECO:0007669"/>
    <property type="project" value="TreeGrafter"/>
</dbReference>
<dbReference type="InterPro" id="IPR029052">
    <property type="entry name" value="Metallo-depent_PP-like"/>
</dbReference>
<dbReference type="RefSeq" id="WP_011511430.1">
    <property type="nucleotide sequence ID" value="NC_007964.1"/>
</dbReference>